<dbReference type="Gramene" id="KRH33260">
    <property type="protein sequence ID" value="KRH33260"/>
    <property type="gene ID" value="GLYMA_10G110400"/>
</dbReference>
<evidence type="ECO:0000313" key="2">
    <source>
        <dbReference type="EMBL" id="KRH33260.1"/>
    </source>
</evidence>
<gene>
    <name evidence="2" type="ORF">GLYMA_10G110400</name>
</gene>
<name>A0A0R0HRU4_SOYBN</name>
<evidence type="ECO:0000313" key="3">
    <source>
        <dbReference type="EnsemblPlants" id="KRH33260"/>
    </source>
</evidence>
<dbReference type="InterPro" id="IPR046431">
    <property type="entry name" value="FAF_dom"/>
</dbReference>
<reference evidence="3" key="2">
    <citation type="submission" date="2018-02" db="UniProtKB">
        <authorList>
            <consortium name="EnsemblPlants"/>
        </authorList>
    </citation>
    <scope>IDENTIFICATION</scope>
    <source>
        <strain evidence="3">Williams 82</strain>
    </source>
</reference>
<dbReference type="AlphaFoldDB" id="A0A0R0HRU4"/>
<evidence type="ECO:0000313" key="4">
    <source>
        <dbReference type="Proteomes" id="UP000008827"/>
    </source>
</evidence>
<dbReference type="EMBL" id="CM000843">
    <property type="protein sequence ID" value="KRH33260.1"/>
    <property type="molecule type" value="Genomic_DNA"/>
</dbReference>
<dbReference type="Pfam" id="PF11250">
    <property type="entry name" value="FAF"/>
    <property type="match status" value="1"/>
</dbReference>
<reference evidence="2 3" key="1">
    <citation type="journal article" date="2010" name="Nature">
        <title>Genome sequence of the palaeopolyploid soybean.</title>
        <authorList>
            <person name="Schmutz J."/>
            <person name="Cannon S.B."/>
            <person name="Schlueter J."/>
            <person name="Ma J."/>
            <person name="Mitros T."/>
            <person name="Nelson W."/>
            <person name="Hyten D.L."/>
            <person name="Song Q."/>
            <person name="Thelen J.J."/>
            <person name="Cheng J."/>
            <person name="Xu D."/>
            <person name="Hellsten U."/>
            <person name="May G.D."/>
            <person name="Yu Y."/>
            <person name="Sakurai T."/>
            <person name="Umezawa T."/>
            <person name="Bhattacharyya M.K."/>
            <person name="Sandhu D."/>
            <person name="Valliyodan B."/>
            <person name="Lindquist E."/>
            <person name="Peto M."/>
            <person name="Grant D."/>
            <person name="Shu S."/>
            <person name="Goodstein D."/>
            <person name="Barry K."/>
            <person name="Futrell-Griggs M."/>
            <person name="Abernathy B."/>
            <person name="Du J."/>
            <person name="Tian Z."/>
            <person name="Zhu L."/>
            <person name="Gill N."/>
            <person name="Joshi T."/>
            <person name="Libault M."/>
            <person name="Sethuraman A."/>
            <person name="Zhang X.-C."/>
            <person name="Shinozaki K."/>
            <person name="Nguyen H.T."/>
            <person name="Wing R.A."/>
            <person name="Cregan P."/>
            <person name="Specht J."/>
            <person name="Grimwood J."/>
            <person name="Rokhsar D."/>
            <person name="Stacey G."/>
            <person name="Shoemaker R.C."/>
            <person name="Jackson S.A."/>
        </authorList>
    </citation>
    <scope>NUCLEOTIDE SEQUENCE</scope>
    <source>
        <strain evidence="3">cv. Williams 82</strain>
        <tissue evidence="2">Callus</tissue>
    </source>
</reference>
<dbReference type="InParanoid" id="A0A0R0HRU4"/>
<keyword evidence="4" id="KW-1185">Reference proteome</keyword>
<organism evidence="2">
    <name type="scientific">Glycine max</name>
    <name type="common">Soybean</name>
    <name type="synonym">Glycine hispida</name>
    <dbReference type="NCBI Taxonomy" id="3847"/>
    <lineage>
        <taxon>Eukaryota</taxon>
        <taxon>Viridiplantae</taxon>
        <taxon>Streptophyta</taxon>
        <taxon>Embryophyta</taxon>
        <taxon>Tracheophyta</taxon>
        <taxon>Spermatophyta</taxon>
        <taxon>Magnoliopsida</taxon>
        <taxon>eudicotyledons</taxon>
        <taxon>Gunneridae</taxon>
        <taxon>Pentapetalae</taxon>
        <taxon>rosids</taxon>
        <taxon>fabids</taxon>
        <taxon>Fabales</taxon>
        <taxon>Fabaceae</taxon>
        <taxon>Papilionoideae</taxon>
        <taxon>50 kb inversion clade</taxon>
        <taxon>NPAAA clade</taxon>
        <taxon>indigoferoid/millettioid clade</taxon>
        <taxon>Phaseoleae</taxon>
        <taxon>Glycine</taxon>
        <taxon>Glycine subgen. Soja</taxon>
    </lineage>
</organism>
<proteinExistence type="predicted"/>
<feature type="domain" description="FAF" evidence="1">
    <location>
        <begin position="135"/>
        <end position="187"/>
    </location>
</feature>
<evidence type="ECO:0000259" key="1">
    <source>
        <dbReference type="Pfam" id="PF11250"/>
    </source>
</evidence>
<dbReference type="Proteomes" id="UP000008827">
    <property type="component" value="Chromosome 10"/>
</dbReference>
<accession>A0A0R0HRU4</accession>
<sequence length="200" mass="22539">MASSSASGLKDLLSPQADSNSMAITKPIMKPFQKLEEVSLGSNASLSTLISPPSSPSLQFSLSIASNIDMPLNHEGNYLGEKKEKLEIRKDNDERKLGKELEIIRMDCESYLEIKVGKKEMKDNKNNEFTPGKCFPPPISCLKKVKVGKPFKYLAYDKESETYVVEEIKIPEGSLFHATREEERLKLFADFLDEEESQEK</sequence>
<dbReference type="EnsemblPlants" id="KRH33260">
    <property type="protein sequence ID" value="KRH33260"/>
    <property type="gene ID" value="GLYMA_10G110400"/>
</dbReference>
<reference evidence="2" key="3">
    <citation type="submission" date="2018-07" db="EMBL/GenBank/DDBJ databases">
        <title>WGS assembly of Glycine max.</title>
        <authorList>
            <person name="Schmutz J."/>
            <person name="Cannon S."/>
            <person name="Schlueter J."/>
            <person name="Ma J."/>
            <person name="Mitros T."/>
            <person name="Nelson W."/>
            <person name="Hyten D."/>
            <person name="Song Q."/>
            <person name="Thelen J."/>
            <person name="Cheng J."/>
            <person name="Xu D."/>
            <person name="Hellsten U."/>
            <person name="May G."/>
            <person name="Yu Y."/>
            <person name="Sakurai T."/>
            <person name="Umezawa T."/>
            <person name="Bhattacharyya M."/>
            <person name="Sandhu D."/>
            <person name="Valliyodan B."/>
            <person name="Lindquist E."/>
            <person name="Peto M."/>
            <person name="Grant D."/>
            <person name="Shu S."/>
            <person name="Goodstein D."/>
            <person name="Barry K."/>
            <person name="Futrell-Griggs M."/>
            <person name="Abernathy B."/>
            <person name="Du J."/>
            <person name="Tian Z."/>
            <person name="Zhu L."/>
            <person name="Gill N."/>
            <person name="Joshi T."/>
            <person name="Libault M."/>
            <person name="Sethuraman A."/>
            <person name="Zhang X."/>
            <person name="Shinozaki K."/>
            <person name="Nguyen H."/>
            <person name="Wing R."/>
            <person name="Cregan P."/>
            <person name="Specht J."/>
            <person name="Grimwood J."/>
            <person name="Rokhsar D."/>
            <person name="Stacey G."/>
            <person name="Shoemaker R."/>
            <person name="Jackson S."/>
        </authorList>
    </citation>
    <scope>NUCLEOTIDE SEQUENCE</scope>
    <source>
        <tissue evidence="2">Callus</tissue>
    </source>
</reference>
<protein>
    <recommendedName>
        <fullName evidence="1">FAF domain-containing protein</fullName>
    </recommendedName>
</protein>